<evidence type="ECO:0000256" key="1">
    <source>
        <dbReference type="ARBA" id="ARBA00005234"/>
    </source>
</evidence>
<keyword evidence="3" id="KW-0378">Hydrolase</keyword>
<dbReference type="PROSITE" id="PS50600">
    <property type="entry name" value="ULP_PROTEASE"/>
    <property type="match status" value="1"/>
</dbReference>
<sequence length="403" mass="46929">MEHQNEQQHESDLSFHNFKKTKTIEKCIQLEYFIWTQNCRIMPQLTRFVENYERDRLDYVRKLRIFDETVPMPHNTLPPSSLEVRNKEVIEESRSDLAKRKRQFFEEDSNAVIDYIAEATRKYGFREQRALVQCARDEREAELSQNLSEQLASTVEEALADSLETQLRCDITLSSDPIPEYDDEMDSFVRAALVGKNSNDIVAEISPLFITKDHLSSLNGTRWVDGEVINLYAKLIEQRSLQNPAMLRVHSFNSFLYPKLQEAGHAAVKRWTRKCNIFKTDIILFPIHIGGTHWTLAFADTRKKVLRYCDSMGGHNPKCLSILLEYLKTEHEVKQNCPLGDDWKTESISGKVPQQKNTNDCGVFVMTFSEYVSRDAAFDFSQDDMPNLRKLIKFELLQEKLLR</sequence>
<keyword evidence="7" id="KW-1185">Reference proteome</keyword>
<keyword evidence="4" id="KW-0788">Thiol protease</keyword>
<accession>A0ABN7S8U8</accession>
<dbReference type="InterPro" id="IPR038765">
    <property type="entry name" value="Papain-like_cys_pep_sf"/>
</dbReference>
<dbReference type="InterPro" id="IPR003653">
    <property type="entry name" value="Peptidase_C48_C"/>
</dbReference>
<protein>
    <submittedName>
        <fullName evidence="6">Oidioi.mRNA.OKI2018_I69.XSR.g14122.t1.cds</fullName>
    </submittedName>
</protein>
<evidence type="ECO:0000256" key="2">
    <source>
        <dbReference type="ARBA" id="ARBA00022670"/>
    </source>
</evidence>
<evidence type="ECO:0000256" key="4">
    <source>
        <dbReference type="ARBA" id="ARBA00022807"/>
    </source>
</evidence>
<dbReference type="EMBL" id="OU015569">
    <property type="protein sequence ID" value="CAG5095297.1"/>
    <property type="molecule type" value="Genomic_DNA"/>
</dbReference>
<gene>
    <name evidence="6" type="ORF">OKIOD_LOCUS5680</name>
</gene>
<feature type="domain" description="Ubiquitin-like protease family profile" evidence="5">
    <location>
        <begin position="208"/>
        <end position="372"/>
    </location>
</feature>
<evidence type="ECO:0000259" key="5">
    <source>
        <dbReference type="PROSITE" id="PS50600"/>
    </source>
</evidence>
<proteinExistence type="inferred from homology"/>
<name>A0ABN7S8U8_OIKDI</name>
<evidence type="ECO:0000313" key="6">
    <source>
        <dbReference type="EMBL" id="CAG5095297.1"/>
    </source>
</evidence>
<keyword evidence="2" id="KW-0645">Protease</keyword>
<dbReference type="Proteomes" id="UP001158576">
    <property type="component" value="Chromosome XSR"/>
</dbReference>
<evidence type="ECO:0000313" key="7">
    <source>
        <dbReference type="Proteomes" id="UP001158576"/>
    </source>
</evidence>
<organism evidence="6 7">
    <name type="scientific">Oikopleura dioica</name>
    <name type="common">Tunicate</name>
    <dbReference type="NCBI Taxonomy" id="34765"/>
    <lineage>
        <taxon>Eukaryota</taxon>
        <taxon>Metazoa</taxon>
        <taxon>Chordata</taxon>
        <taxon>Tunicata</taxon>
        <taxon>Appendicularia</taxon>
        <taxon>Copelata</taxon>
        <taxon>Oikopleuridae</taxon>
        <taxon>Oikopleura</taxon>
    </lineage>
</organism>
<dbReference type="PANTHER" id="PTHR12606:SF141">
    <property type="entry name" value="GH15225P-RELATED"/>
    <property type="match status" value="1"/>
</dbReference>
<dbReference type="PANTHER" id="PTHR12606">
    <property type="entry name" value="SENTRIN/SUMO-SPECIFIC PROTEASE"/>
    <property type="match status" value="1"/>
</dbReference>
<evidence type="ECO:0000256" key="3">
    <source>
        <dbReference type="ARBA" id="ARBA00022801"/>
    </source>
</evidence>
<reference evidence="6 7" key="1">
    <citation type="submission" date="2021-04" db="EMBL/GenBank/DDBJ databases">
        <authorList>
            <person name="Bliznina A."/>
        </authorList>
    </citation>
    <scope>NUCLEOTIDE SEQUENCE [LARGE SCALE GENOMIC DNA]</scope>
</reference>
<dbReference type="Gene3D" id="3.40.395.10">
    <property type="entry name" value="Adenoviral Proteinase, Chain A"/>
    <property type="match status" value="1"/>
</dbReference>
<dbReference type="Pfam" id="PF02902">
    <property type="entry name" value="Peptidase_C48"/>
    <property type="match status" value="1"/>
</dbReference>
<dbReference type="SUPFAM" id="SSF54001">
    <property type="entry name" value="Cysteine proteinases"/>
    <property type="match status" value="1"/>
</dbReference>
<comment type="similarity">
    <text evidence="1">Belongs to the peptidase C48 family.</text>
</comment>